<dbReference type="PROSITE" id="PS50082">
    <property type="entry name" value="WD_REPEATS_2"/>
    <property type="match status" value="13"/>
</dbReference>
<feature type="repeat" description="WD" evidence="3">
    <location>
        <begin position="1055"/>
        <end position="1096"/>
    </location>
</feature>
<dbReference type="InterPro" id="IPR011047">
    <property type="entry name" value="Quinoprotein_ADH-like_sf"/>
</dbReference>
<dbReference type="SMART" id="SM00320">
    <property type="entry name" value="WD40"/>
    <property type="match status" value="13"/>
</dbReference>
<feature type="repeat" description="WD" evidence="3">
    <location>
        <begin position="1098"/>
        <end position="1130"/>
    </location>
</feature>
<feature type="repeat" description="WD" evidence="3">
    <location>
        <begin position="1399"/>
        <end position="1440"/>
    </location>
</feature>
<dbReference type="Proteomes" id="UP000383932">
    <property type="component" value="Unassembled WGS sequence"/>
</dbReference>
<dbReference type="OrthoDB" id="538223at2759"/>
<evidence type="ECO:0000313" key="7">
    <source>
        <dbReference type="Proteomes" id="UP000383932"/>
    </source>
</evidence>
<dbReference type="PROSITE" id="PS50837">
    <property type="entry name" value="NACHT"/>
    <property type="match status" value="1"/>
</dbReference>
<dbReference type="Pfam" id="PF24883">
    <property type="entry name" value="NPHP3_N"/>
    <property type="match status" value="1"/>
</dbReference>
<comment type="caution">
    <text evidence="6">The sequence shown here is derived from an EMBL/GenBank/DDBJ whole genome shotgun (WGS) entry which is preliminary data.</text>
</comment>
<reference evidence="6 7" key="1">
    <citation type="journal article" date="2019" name="Fungal Biol. Biotechnol.">
        <title>Draft genome sequence of fastidious pathogen Ceratobasidium theobromae, which causes vascular-streak dieback in Theobroma cacao.</title>
        <authorList>
            <person name="Ali S.S."/>
            <person name="Asman A."/>
            <person name="Shao J."/>
            <person name="Firmansyah A.P."/>
            <person name="Susilo A.W."/>
            <person name="Rosmana A."/>
            <person name="McMahon P."/>
            <person name="Junaid M."/>
            <person name="Guest D."/>
            <person name="Kheng T.Y."/>
            <person name="Meinhardt L.W."/>
            <person name="Bailey B.A."/>
        </authorList>
    </citation>
    <scope>NUCLEOTIDE SEQUENCE [LARGE SCALE GENOMIC DNA]</scope>
    <source>
        <strain evidence="6 7">CT2</strain>
    </source>
</reference>
<feature type="repeat" description="WD" evidence="3">
    <location>
        <begin position="926"/>
        <end position="967"/>
    </location>
</feature>
<evidence type="ECO:0000313" key="6">
    <source>
        <dbReference type="EMBL" id="KAB5591052.1"/>
    </source>
</evidence>
<dbReference type="SUPFAM" id="SSF50978">
    <property type="entry name" value="WD40 repeat-like"/>
    <property type="match status" value="2"/>
</dbReference>
<dbReference type="InterPro" id="IPR020472">
    <property type="entry name" value="WD40_PAC1"/>
</dbReference>
<gene>
    <name evidence="6" type="ORF">CTheo_5518</name>
</gene>
<dbReference type="SUPFAM" id="SSF50998">
    <property type="entry name" value="Quinoprotein alcohol dehydrogenase-like"/>
    <property type="match status" value="1"/>
</dbReference>
<accession>A0A5N5QH22</accession>
<keyword evidence="7" id="KW-1185">Reference proteome</keyword>
<dbReference type="EMBL" id="SSOP01000127">
    <property type="protein sequence ID" value="KAB5591052.1"/>
    <property type="molecule type" value="Genomic_DNA"/>
</dbReference>
<dbReference type="PRINTS" id="PR00320">
    <property type="entry name" value="GPROTEINBRPT"/>
</dbReference>
<protein>
    <recommendedName>
        <fullName evidence="5">NACHT domain-containing protein</fullName>
    </recommendedName>
</protein>
<dbReference type="GO" id="GO:1990234">
    <property type="term" value="C:transferase complex"/>
    <property type="evidence" value="ECO:0007669"/>
    <property type="project" value="UniProtKB-ARBA"/>
</dbReference>
<organism evidence="6 7">
    <name type="scientific">Ceratobasidium theobromae</name>
    <dbReference type="NCBI Taxonomy" id="1582974"/>
    <lineage>
        <taxon>Eukaryota</taxon>
        <taxon>Fungi</taxon>
        <taxon>Dikarya</taxon>
        <taxon>Basidiomycota</taxon>
        <taxon>Agaricomycotina</taxon>
        <taxon>Agaricomycetes</taxon>
        <taxon>Cantharellales</taxon>
        <taxon>Ceratobasidiaceae</taxon>
        <taxon>Ceratobasidium</taxon>
    </lineage>
</organism>
<dbReference type="PANTHER" id="PTHR22847:SF637">
    <property type="entry name" value="WD REPEAT DOMAIN 5B"/>
    <property type="match status" value="1"/>
</dbReference>
<dbReference type="PANTHER" id="PTHR22847">
    <property type="entry name" value="WD40 REPEAT PROTEIN"/>
    <property type="match status" value="1"/>
</dbReference>
<evidence type="ECO:0000256" key="1">
    <source>
        <dbReference type="ARBA" id="ARBA00022574"/>
    </source>
</evidence>
<dbReference type="InterPro" id="IPR001680">
    <property type="entry name" value="WD40_rpt"/>
</dbReference>
<evidence type="ECO:0000256" key="3">
    <source>
        <dbReference type="PROSITE-ProRule" id="PRU00221"/>
    </source>
</evidence>
<dbReference type="PROSITE" id="PS00678">
    <property type="entry name" value="WD_REPEATS_1"/>
    <property type="match status" value="3"/>
</dbReference>
<dbReference type="Gene3D" id="2.130.10.10">
    <property type="entry name" value="YVTN repeat-like/Quinoprotein amine dehydrogenase"/>
    <property type="match status" value="5"/>
</dbReference>
<dbReference type="InterPro" id="IPR036322">
    <property type="entry name" value="WD40_repeat_dom_sf"/>
</dbReference>
<sequence length="1571" mass="171978">MTSPPTSPKPRKGFRGFLRERYDNFKAHLRPPSQQFLNIPGSRSNSKSPAPRESLNSTSTAGETSFPAIQAEETLHQTNPLSVLAVDSSSHGFPATKHVAARSATASSTKDSFNTMSAIITTPEPTPTLSVLTRNPTWTGLGSALRTLHDAARLFPPLQSAIEGLISCIDTWELAVKNRESYEDLARELTALTKSLTQHMGESGSFRMTSCIANVSQWVLGYFSTWVASNGMNRSIEKEAQSLRVKQGHSVGSRLVGTISDEENLIKHYRKIESLFRQLQTDVNLSTWSIANEQLANTRLEALAPSKSALHDSALSAEISRRTCTEGTRTAILLGLNDWSCDPNAKDIYLMSGMAGTGKTTIACSLSEKLEERKQLAASFFCTRTSPECRQVQRIIPTIAYQLARYSIPFQVALCNILGNDPDIGLKNIGKQFERLLKEPLMAVKEAIPDNLVVVIDALDECEDRSGVERLLDLLFQFAGNIPVRFFVTSRPEPEIYMKMVLPAPGSRTILHLHEIEKSLVQADIALYLNEELGRFMSPSKEQIEQLSQRSANLFIYAATLVRHVRLGVPLGDHEKRLNSLLATTPRSTKQYAQLDGLYETVLKSALNKRDLDGEEIDVMRSVLRTVICAQEPVDIETLTSLVGLDDVQQARSAIQPLRSVLHISENSQLISTLHASFPDFLLNQERSGPFFCDMAIQCQTLVGQCFNIMRDQLRFNICDLPSSFLPDQDVHDLPDRVNKFISPPLSYACRYWAEHLRLCKSSEELFPMLDEFLSIRLLFWMEVLNLKRVMSIGMEALLKVKNWLQELGASSEVIRLAEDARNLVTTFTANPISQSTPHIYTSLLAFSPKSNTVSELHRSRTRGLIEAQGNGMNRRDAAALAIWKAESPIRMFAHSPDGARIMFGCENGTFGIRSAHDGTMIIGPIEAHDGDVWDVAFSPCGTRLATCSQDCTIRLWDARNGLPLADPIEGHSNPVLSVAFAPDGTRIASGSEDHTIRVWSAYSGIALTSPFEGHTDGVNSVAFSPEGTRIASGSDDFTVRVWNSIDGTPIAGPFTGHTRLVRSVAFSPDGTRIVSGSYDRSVRVWTADSGTLVAGPFEGHTDWVMSVAFSPDNKRIVSASKDGAIRLWDAHDAAPLAGLFDGHTDWVNAVAFSLDGMHIISCSSDCTIRVWSTLAAASTAIRPEGHTHWVLSVALSPDGTQIVSGSYDRTIQLWDAQTGVPIGDLLHGHTEAVRSATFSPDGTLIASGSDDHTVRIWSLQDKAPVAEPFNGHTNWVISVAFSPDGTRLISGSFDKTVRIWSIPDGNPVGDPLCGHTGSVTCVAFSPDGTRIISGSHDYTIRVWNNIDGAPAADPFEGHSSGIMTVSFSPNGALVASGSEDHTIRLWNSHDGTLTTAPLQGHTADVFVVAFSHDGTRVISGSADRTIRLWNSNDGTLIGGPFEGHTDAICSAAFSLDDTFAISGSADCTIRVWDTRPVSPMGHTSEEASESSYNPLILQSTLTNPFGHWLIREDGWVTDNADHLLFWLPPEALRSLITPHCSFIIGRFGSIKVDLSDALLGNRWRECHISP</sequence>
<dbReference type="InterPro" id="IPR027417">
    <property type="entry name" value="P-loop_NTPase"/>
</dbReference>
<evidence type="ECO:0000259" key="5">
    <source>
        <dbReference type="PROSITE" id="PS50837"/>
    </source>
</evidence>
<name>A0A5N5QH22_9AGAM</name>
<feature type="compositionally biased region" description="Polar residues" evidence="4">
    <location>
        <begin position="32"/>
        <end position="62"/>
    </location>
</feature>
<dbReference type="Gene3D" id="3.40.50.300">
    <property type="entry name" value="P-loop containing nucleotide triphosphate hydrolases"/>
    <property type="match status" value="1"/>
</dbReference>
<keyword evidence="1 3" id="KW-0853">WD repeat</keyword>
<evidence type="ECO:0000256" key="2">
    <source>
        <dbReference type="ARBA" id="ARBA00022737"/>
    </source>
</evidence>
<dbReference type="InterPro" id="IPR015943">
    <property type="entry name" value="WD40/YVTN_repeat-like_dom_sf"/>
</dbReference>
<feature type="region of interest" description="Disordered" evidence="4">
    <location>
        <begin position="26"/>
        <end position="62"/>
    </location>
</feature>
<feature type="repeat" description="WD" evidence="3">
    <location>
        <begin position="1184"/>
        <end position="1225"/>
    </location>
</feature>
<feature type="domain" description="NACHT" evidence="5">
    <location>
        <begin position="347"/>
        <end position="492"/>
    </location>
</feature>
<dbReference type="Pfam" id="PF00400">
    <property type="entry name" value="WD40"/>
    <property type="match status" value="13"/>
</dbReference>
<dbReference type="PROSITE" id="PS50294">
    <property type="entry name" value="WD_REPEATS_REGION"/>
    <property type="match status" value="13"/>
</dbReference>
<feature type="repeat" description="WD" evidence="3">
    <location>
        <begin position="1313"/>
        <end position="1345"/>
    </location>
</feature>
<keyword evidence="2" id="KW-0677">Repeat</keyword>
<dbReference type="InterPro" id="IPR056884">
    <property type="entry name" value="NPHP3-like_N"/>
</dbReference>
<dbReference type="InterPro" id="IPR019775">
    <property type="entry name" value="WD40_repeat_CS"/>
</dbReference>
<feature type="repeat" description="WD" evidence="3">
    <location>
        <begin position="1356"/>
        <end position="1397"/>
    </location>
</feature>
<dbReference type="CDD" id="cd00200">
    <property type="entry name" value="WD40"/>
    <property type="match status" value="2"/>
</dbReference>
<dbReference type="SUPFAM" id="SSF52540">
    <property type="entry name" value="P-loop containing nucleoside triphosphate hydrolases"/>
    <property type="match status" value="1"/>
</dbReference>
<feature type="repeat" description="WD" evidence="3">
    <location>
        <begin position="1012"/>
        <end position="1044"/>
    </location>
</feature>
<feature type="repeat" description="WD" evidence="3">
    <location>
        <begin position="1270"/>
        <end position="1311"/>
    </location>
</feature>
<dbReference type="InterPro" id="IPR007111">
    <property type="entry name" value="NACHT_NTPase"/>
</dbReference>
<feature type="repeat" description="WD" evidence="3">
    <location>
        <begin position="969"/>
        <end position="1010"/>
    </location>
</feature>
<feature type="repeat" description="WD" evidence="3">
    <location>
        <begin position="1442"/>
        <end position="1476"/>
    </location>
</feature>
<feature type="repeat" description="WD" evidence="3">
    <location>
        <begin position="1141"/>
        <end position="1173"/>
    </location>
</feature>
<feature type="repeat" description="WD" evidence="3">
    <location>
        <begin position="1227"/>
        <end position="1268"/>
    </location>
</feature>
<dbReference type="GO" id="GO:0005634">
    <property type="term" value="C:nucleus"/>
    <property type="evidence" value="ECO:0007669"/>
    <property type="project" value="TreeGrafter"/>
</dbReference>
<evidence type="ECO:0000256" key="4">
    <source>
        <dbReference type="SAM" id="MobiDB-lite"/>
    </source>
</evidence>
<proteinExistence type="predicted"/>